<accession>A0A9P7JMZ3</accession>
<comment type="caution">
    <text evidence="1">The sequence shown here is derived from an EMBL/GenBank/DDBJ whole genome shotgun (WGS) entry which is preliminary data.</text>
</comment>
<name>A0A9P7JMZ3_9AGAM</name>
<proteinExistence type="predicted"/>
<evidence type="ECO:0000313" key="1">
    <source>
        <dbReference type="EMBL" id="KAG2090110.1"/>
    </source>
</evidence>
<dbReference type="GeneID" id="64694211"/>
<dbReference type="Proteomes" id="UP000823399">
    <property type="component" value="Unassembled WGS sequence"/>
</dbReference>
<protein>
    <submittedName>
        <fullName evidence="1">Uncharacterized protein</fullName>
    </submittedName>
</protein>
<reference evidence="1" key="1">
    <citation type="journal article" date="2020" name="New Phytol.">
        <title>Comparative genomics reveals dynamic genome evolution in host specialist ectomycorrhizal fungi.</title>
        <authorList>
            <person name="Lofgren L.A."/>
            <person name="Nguyen N.H."/>
            <person name="Vilgalys R."/>
            <person name="Ruytinx J."/>
            <person name="Liao H.L."/>
            <person name="Branco S."/>
            <person name="Kuo A."/>
            <person name="LaButti K."/>
            <person name="Lipzen A."/>
            <person name="Andreopoulos W."/>
            <person name="Pangilinan J."/>
            <person name="Riley R."/>
            <person name="Hundley H."/>
            <person name="Na H."/>
            <person name="Barry K."/>
            <person name="Grigoriev I.V."/>
            <person name="Stajich J.E."/>
            <person name="Kennedy P.G."/>
        </authorList>
    </citation>
    <scope>NUCLEOTIDE SEQUENCE</scope>
    <source>
        <strain evidence="1">FC423</strain>
    </source>
</reference>
<organism evidence="1 2">
    <name type="scientific">Suillus discolor</name>
    <dbReference type="NCBI Taxonomy" id="1912936"/>
    <lineage>
        <taxon>Eukaryota</taxon>
        <taxon>Fungi</taxon>
        <taxon>Dikarya</taxon>
        <taxon>Basidiomycota</taxon>
        <taxon>Agaricomycotina</taxon>
        <taxon>Agaricomycetes</taxon>
        <taxon>Agaricomycetidae</taxon>
        <taxon>Boletales</taxon>
        <taxon>Suillineae</taxon>
        <taxon>Suillaceae</taxon>
        <taxon>Suillus</taxon>
    </lineage>
</organism>
<dbReference type="OrthoDB" id="3363652at2759"/>
<gene>
    <name evidence="1" type="ORF">F5147DRAFT_586862</name>
</gene>
<evidence type="ECO:0000313" key="2">
    <source>
        <dbReference type="Proteomes" id="UP000823399"/>
    </source>
</evidence>
<dbReference type="EMBL" id="JABBWM010000106">
    <property type="protein sequence ID" value="KAG2090110.1"/>
    <property type="molecule type" value="Genomic_DNA"/>
</dbReference>
<sequence>MTNPGNPKRVAYIVKAVQYRKELTEEEHKRVEDLVEIYADIFACSLSEVLPIPGAQHRLNIPEDTTFNLRIRQRALTPPQAKFLHGRIDEMLAAGIIEKAPAEQVKCCATTVSAQKAHEQGGLTLEELQYKVNEQYTKHGQPPAFILPERKVQEAPREALENKPL</sequence>
<dbReference type="AlphaFoldDB" id="A0A9P7JMZ3"/>
<dbReference type="RefSeq" id="XP_041286108.1">
    <property type="nucleotide sequence ID" value="XM_041431952.1"/>
</dbReference>
<keyword evidence="2" id="KW-1185">Reference proteome</keyword>